<sequence>MSKSNLKSRLIKLVKSARDKEKNRTIWEMFFVLEQLLSGGKNRKIVTAAIAKRVRKVIDLYCPSPYHPKGSINSVEQWFNDSIPQQMAGSWIKDVIPEQSVELKRPNSVNDEIYSAFSECGKSDLSPKAYLCFLKNARVVNENGVIISYDGKVFTDFTSELGKPIEEHEVFKSYIHKSQFRKECLATITSPGSTGYFHWIFESLPRLKLLEAVIDEIDYLIVPSNLKGFHLATLNLSGFPEEKLLKIKDGNHLQCERLSVPSLSSGVQKWACEFLRESFLPKYLAEPHRLIYISRKDALYRKIINENEVEDYLREIGFEIVQMSELNFLEQVKICAEAQIVVGPHGAGLGNTVFCRNAKILEIFSPSYVNVCYWILSNQVGNEYYYFMGVDASGNSPPSWSNYDVNMEPFKEMVESIVRDA</sequence>
<dbReference type="Pfam" id="PF04577">
    <property type="entry name" value="Glyco_transf_61"/>
    <property type="match status" value="1"/>
</dbReference>
<evidence type="ECO:0000259" key="4">
    <source>
        <dbReference type="Pfam" id="PF04577"/>
    </source>
</evidence>
<organism evidence="5 6">
    <name type="scientific">Candidatus Argoarchaeum ethanivorans</name>
    <dbReference type="NCBI Taxonomy" id="2608793"/>
    <lineage>
        <taxon>Archaea</taxon>
        <taxon>Methanobacteriati</taxon>
        <taxon>Methanobacteriota</taxon>
        <taxon>Stenosarchaea group</taxon>
        <taxon>Methanomicrobia</taxon>
        <taxon>Methanosarcinales</taxon>
        <taxon>Methanosarcinales incertae sedis</taxon>
        <taxon>GOM Arc I cluster</taxon>
        <taxon>Candidatus Argoarchaeum</taxon>
    </lineage>
</organism>
<accession>A0A811T2S7</accession>
<dbReference type="AlphaFoldDB" id="A0A811T2S7"/>
<keyword evidence="2" id="KW-0808">Transferase</keyword>
<gene>
    <name evidence="5" type="ORF">ANIMEMIM_00170</name>
</gene>
<evidence type="ECO:0000256" key="1">
    <source>
        <dbReference type="ARBA" id="ARBA00022676"/>
    </source>
</evidence>
<evidence type="ECO:0000256" key="2">
    <source>
        <dbReference type="ARBA" id="ARBA00022679"/>
    </source>
</evidence>
<dbReference type="GO" id="GO:0016757">
    <property type="term" value="F:glycosyltransferase activity"/>
    <property type="evidence" value="ECO:0007669"/>
    <property type="project" value="UniProtKB-KW"/>
</dbReference>
<evidence type="ECO:0000313" key="5">
    <source>
        <dbReference type="EMBL" id="CAD6491546.1"/>
    </source>
</evidence>
<dbReference type="Proteomes" id="UP000637195">
    <property type="component" value="Unassembled WGS sequence"/>
</dbReference>
<evidence type="ECO:0000256" key="3">
    <source>
        <dbReference type="ARBA" id="ARBA00023180"/>
    </source>
</evidence>
<proteinExistence type="predicted"/>
<evidence type="ECO:0000313" key="6">
    <source>
        <dbReference type="Proteomes" id="UP000637195"/>
    </source>
</evidence>
<protein>
    <recommendedName>
        <fullName evidence="4">Glycosyltransferase 61 catalytic domain-containing protein</fullName>
    </recommendedName>
</protein>
<keyword evidence="3" id="KW-0325">Glycoprotein</keyword>
<dbReference type="EMBL" id="CAJHIM010000009">
    <property type="protein sequence ID" value="CAD6491546.1"/>
    <property type="molecule type" value="Genomic_DNA"/>
</dbReference>
<name>A0A811T2S7_9EURY</name>
<keyword evidence="1" id="KW-0328">Glycosyltransferase</keyword>
<reference evidence="5" key="1">
    <citation type="submission" date="2020-10" db="EMBL/GenBank/DDBJ databases">
        <authorList>
            <person name="Hahn C.J."/>
            <person name="Laso-Perez R."/>
            <person name="Vulcano F."/>
            <person name="Vaziourakis K.-M."/>
            <person name="Stokke R."/>
            <person name="Steen I.H."/>
            <person name="Teske A."/>
            <person name="Boetius A."/>
            <person name="Liebeke M."/>
            <person name="Amann R."/>
            <person name="Knittel K."/>
        </authorList>
    </citation>
    <scope>NUCLEOTIDE SEQUENCE</scope>
    <source>
        <strain evidence="5">Gfbio:e3339647-f889-4370-9287-4fb5cb688e4c:AG393N10_GoMArc1</strain>
    </source>
</reference>
<dbReference type="InterPro" id="IPR049625">
    <property type="entry name" value="Glyco_transf_61_cat"/>
</dbReference>
<feature type="domain" description="Glycosyltransferase 61 catalytic" evidence="4">
    <location>
        <begin position="196"/>
        <end position="357"/>
    </location>
</feature>
<comment type="caution">
    <text evidence="5">The sequence shown here is derived from an EMBL/GenBank/DDBJ whole genome shotgun (WGS) entry which is preliminary data.</text>
</comment>
<dbReference type="PANTHER" id="PTHR20961">
    <property type="entry name" value="GLYCOSYLTRANSFERASE"/>
    <property type="match status" value="1"/>
</dbReference>
<dbReference type="InterPro" id="IPR007657">
    <property type="entry name" value="Glycosyltransferase_61"/>
</dbReference>